<sequence length="267" mass="27970" precursor="true">MSSRCALFACSLSLITLLAPNATAVVMEWELGKVSLYSQTTADTPPTFPYRYVYAEFATDTPLEYLSVTLGGSPLGDRPLDAQPGGTQWDGIFAPPPPTTFSGAFPDGVYVLTAANFLETAVELVDLRRGDLASVPYFTGSLYDILASVNPAAAIPLQWNTPGTEVTRTTIRIEPLAGGPAVLAEDATGQTSLSVPAGTLAPNTTYILSAEFASEVDDPRGGFATGVGSSVLASLTDITFTTGDVPEPAGVCLLAGLTTLVARRRRR</sequence>
<organism evidence="2 3">
    <name type="scientific">Posidoniimonas polymericola</name>
    <dbReference type="NCBI Taxonomy" id="2528002"/>
    <lineage>
        <taxon>Bacteria</taxon>
        <taxon>Pseudomonadati</taxon>
        <taxon>Planctomycetota</taxon>
        <taxon>Planctomycetia</taxon>
        <taxon>Pirellulales</taxon>
        <taxon>Lacipirellulaceae</taxon>
        <taxon>Posidoniimonas</taxon>
    </lineage>
</organism>
<evidence type="ECO:0000256" key="1">
    <source>
        <dbReference type="SAM" id="SignalP"/>
    </source>
</evidence>
<evidence type="ECO:0000313" key="2">
    <source>
        <dbReference type="EMBL" id="TWT85365.1"/>
    </source>
</evidence>
<keyword evidence="3" id="KW-1185">Reference proteome</keyword>
<accession>A0A5C5ZDX2</accession>
<feature type="signal peptide" evidence="1">
    <location>
        <begin position="1"/>
        <end position="24"/>
    </location>
</feature>
<dbReference type="Proteomes" id="UP000318478">
    <property type="component" value="Unassembled WGS sequence"/>
</dbReference>
<protein>
    <recommendedName>
        <fullName evidence="4">PEP-CTERM protein-sorting domain-containing protein</fullName>
    </recommendedName>
</protein>
<comment type="caution">
    <text evidence="2">The sequence shown here is derived from an EMBL/GenBank/DDBJ whole genome shotgun (WGS) entry which is preliminary data.</text>
</comment>
<evidence type="ECO:0000313" key="3">
    <source>
        <dbReference type="Proteomes" id="UP000318478"/>
    </source>
</evidence>
<reference evidence="2 3" key="1">
    <citation type="submission" date="2019-02" db="EMBL/GenBank/DDBJ databases">
        <title>Deep-cultivation of Planctomycetes and their phenomic and genomic characterization uncovers novel biology.</title>
        <authorList>
            <person name="Wiegand S."/>
            <person name="Jogler M."/>
            <person name="Boedeker C."/>
            <person name="Pinto D."/>
            <person name="Vollmers J."/>
            <person name="Rivas-Marin E."/>
            <person name="Kohn T."/>
            <person name="Peeters S.H."/>
            <person name="Heuer A."/>
            <person name="Rast P."/>
            <person name="Oberbeckmann S."/>
            <person name="Bunk B."/>
            <person name="Jeske O."/>
            <person name="Meyerdierks A."/>
            <person name="Storesund J.E."/>
            <person name="Kallscheuer N."/>
            <person name="Luecker S."/>
            <person name="Lage O.M."/>
            <person name="Pohl T."/>
            <person name="Merkel B.J."/>
            <person name="Hornburger P."/>
            <person name="Mueller R.-W."/>
            <person name="Bruemmer F."/>
            <person name="Labrenz M."/>
            <person name="Spormann A.M."/>
            <person name="Op Den Camp H."/>
            <person name="Overmann J."/>
            <person name="Amann R."/>
            <person name="Jetten M.S.M."/>
            <person name="Mascher T."/>
            <person name="Medema M.H."/>
            <person name="Devos D.P."/>
            <person name="Kaster A.-K."/>
            <person name="Ovreas L."/>
            <person name="Rohde M."/>
            <person name="Galperin M.Y."/>
            <person name="Jogler C."/>
        </authorList>
    </citation>
    <scope>NUCLEOTIDE SEQUENCE [LARGE SCALE GENOMIC DNA]</scope>
    <source>
        <strain evidence="2 3">Pla123a</strain>
    </source>
</reference>
<dbReference type="RefSeq" id="WP_146583633.1">
    <property type="nucleotide sequence ID" value="NZ_SJPO01000001.1"/>
</dbReference>
<keyword evidence="1" id="KW-0732">Signal</keyword>
<proteinExistence type="predicted"/>
<name>A0A5C5ZDX2_9BACT</name>
<dbReference type="AlphaFoldDB" id="A0A5C5ZDX2"/>
<feature type="chain" id="PRO_5023131909" description="PEP-CTERM protein-sorting domain-containing protein" evidence="1">
    <location>
        <begin position="25"/>
        <end position="267"/>
    </location>
</feature>
<dbReference type="OrthoDB" id="9832687at2"/>
<evidence type="ECO:0008006" key="4">
    <source>
        <dbReference type="Google" id="ProtNLM"/>
    </source>
</evidence>
<dbReference type="EMBL" id="SJPO01000001">
    <property type="protein sequence ID" value="TWT85365.1"/>
    <property type="molecule type" value="Genomic_DNA"/>
</dbReference>
<gene>
    <name evidence="2" type="ORF">Pla123a_01720</name>
</gene>